<dbReference type="SMART" id="SM00487">
    <property type="entry name" value="DEXDc"/>
    <property type="match status" value="1"/>
</dbReference>
<keyword evidence="4" id="KW-0067">ATP-binding</keyword>
<accession>A0A0U1QL76</accession>
<evidence type="ECO:0000313" key="4">
    <source>
        <dbReference type="EMBL" id="KLI01554.1"/>
    </source>
</evidence>
<keyword evidence="1" id="KW-0378">Hydrolase</keyword>
<evidence type="ECO:0000256" key="1">
    <source>
        <dbReference type="ARBA" id="ARBA00022801"/>
    </source>
</evidence>
<sequence>MDRFFQMTFLPHIENTWNFFFWVTDRDGTALPFPESSTLPSWLSETSDYPTYPYTATFIDGKQDHEVDGIIMPMAHAFRLIRSGVLQPEQTNSFYPGLTVQWFRQISEAVDSLLENGLFYPFFYHLRRGKDEQCYFSTWIPDAEPLHESGLFSDWLGRLPRLAVSIDELQDQKVQQWLYLIVIYWVNALIREVATENSQTDRLISAQDQNADKASARDDLLPSNEKAWKITRDPEMIETLDRLEFELAGWVQPVATPSAHAWIQALLALKRKQMDAYFAPENAEIALHPIDPHDLFSPGAQWNYSISLTGWQSGRRTVRIPENDPLSSLNESSWLAKQLTSIQAKLPASLISLLKRAYTGTMTVGEISELYQNEELLKRVSIHVVFPNDLEIHDASDVSVDLDIEQKKSPGESSLFGLNALISYNWRIAVGDLEFSSEEFATLVRANQPFIHHGNQWIHLPVKQMIKAYAEMEDALDLLNQRANVSTAMKIEAARRRKRKPSIKVHLNSELDNYLSHLFKRPSRAIALPNSFVGKLRPYQQKGYTWLVHLRHQNVGGCLADDMGLGKTVQAIAYLDYCKQNPAQPAPDQTAKRGPSLIICPTSLVANWSHECATFSPSLDVYIHHGTNRLHGRALDQRLQTCDVMITSYAIYTKEAEQLAYEWNCCILDEAQAIKNPHAQKTRALRHVKTVHRLVLTGTPIENRLEELWSIMEFLNPGYLGSLDRFRARFIQPIEKKNNRSKATQLTRMIQPFLLRREKSDKRIIRDLPEKIEAKRVCNLTKNQASLYQSVVDRLKQNVGDTGGIKRKGLILSTLTRLKQVCDHPELVSDLDPAAGGTSGKMELLFDILDPLFDQNEKVLLFTQYVKMGRILVDKVQQKYPDAAVYFLHGSLSAHQRQQLITDFQNKEKRKTLFILSLKAGGVGLNLTEAGYVIHYDRWWNPAVEEQATDRAYRIGQKHNVYVYKLICEGTLEERIDLLIERKKGLQKQVLSGGEGWLTEMSDQELFDLIQLHEGVV</sequence>
<dbReference type="FunFam" id="3.40.50.300:FF:000533">
    <property type="entry name" value="Helicase, Snf2 family"/>
    <property type="match status" value="1"/>
</dbReference>
<dbReference type="InterPro" id="IPR049730">
    <property type="entry name" value="SNF2/RAD54-like_C"/>
</dbReference>
<feature type="domain" description="Helicase C-terminal" evidence="3">
    <location>
        <begin position="844"/>
        <end position="1002"/>
    </location>
</feature>
<dbReference type="RefSeq" id="WP_010026279.1">
    <property type="nucleotide sequence ID" value="NZ_AFVQ02000188.1"/>
</dbReference>
<dbReference type="InterPro" id="IPR038718">
    <property type="entry name" value="SNF2-like_sf"/>
</dbReference>
<dbReference type="Proteomes" id="UP000035553">
    <property type="component" value="Unassembled WGS sequence"/>
</dbReference>
<name>A0A0U1QL76_9BACL</name>
<dbReference type="InterPro" id="IPR022138">
    <property type="entry name" value="DUF3670"/>
</dbReference>
<evidence type="ECO:0000259" key="3">
    <source>
        <dbReference type="PROSITE" id="PS51194"/>
    </source>
</evidence>
<dbReference type="InterPro" id="IPR001650">
    <property type="entry name" value="Helicase_C-like"/>
</dbReference>
<dbReference type="SUPFAM" id="SSF52540">
    <property type="entry name" value="P-loop containing nucleoside triphosphate hydrolases"/>
    <property type="match status" value="2"/>
</dbReference>
<proteinExistence type="predicted"/>
<keyword evidence="4" id="KW-0547">Nucleotide-binding</keyword>
<dbReference type="Gene3D" id="3.40.50.10810">
    <property type="entry name" value="Tandem AAA-ATPase domain"/>
    <property type="match status" value="1"/>
</dbReference>
<dbReference type="Pfam" id="PF00271">
    <property type="entry name" value="Helicase_C"/>
    <property type="match status" value="1"/>
</dbReference>
<keyword evidence="5" id="KW-1185">Reference proteome</keyword>
<reference evidence="4 5" key="1">
    <citation type="journal article" date="2011" name="J. Bacteriol.">
        <title>Draft genome sequence of Sporolactobacillus inulinus strain CASD, an efficient D-lactic acid-producing bacterium with high-concentration lactate tolerance capability.</title>
        <authorList>
            <person name="Yu B."/>
            <person name="Su F."/>
            <person name="Wang L."/>
            <person name="Xu K."/>
            <person name="Zhao B."/>
            <person name="Xu P."/>
        </authorList>
    </citation>
    <scope>NUCLEOTIDE SEQUENCE [LARGE SCALE GENOMIC DNA]</scope>
    <source>
        <strain evidence="4 5">CASD</strain>
    </source>
</reference>
<dbReference type="SMART" id="SM00490">
    <property type="entry name" value="HELICc"/>
    <property type="match status" value="1"/>
</dbReference>
<feature type="domain" description="Helicase ATP-binding" evidence="2">
    <location>
        <begin position="548"/>
        <end position="718"/>
    </location>
</feature>
<dbReference type="EMBL" id="AFVQ02000188">
    <property type="protein sequence ID" value="KLI01554.1"/>
    <property type="molecule type" value="Genomic_DNA"/>
</dbReference>
<dbReference type="InterPro" id="IPR014001">
    <property type="entry name" value="Helicase_ATP-bd"/>
</dbReference>
<dbReference type="InterPro" id="IPR027417">
    <property type="entry name" value="P-loop_NTPase"/>
</dbReference>
<evidence type="ECO:0000313" key="5">
    <source>
        <dbReference type="Proteomes" id="UP000035553"/>
    </source>
</evidence>
<comment type="caution">
    <text evidence="4">The sequence shown here is derived from an EMBL/GenBank/DDBJ whole genome shotgun (WGS) entry which is preliminary data.</text>
</comment>
<protein>
    <submittedName>
        <fullName evidence="4">Helicase SNF2</fullName>
    </submittedName>
</protein>
<evidence type="ECO:0000259" key="2">
    <source>
        <dbReference type="PROSITE" id="PS51192"/>
    </source>
</evidence>
<dbReference type="Gene3D" id="3.40.50.300">
    <property type="entry name" value="P-loop containing nucleotide triphosphate hydrolases"/>
    <property type="match status" value="1"/>
</dbReference>
<keyword evidence="4" id="KW-0347">Helicase</keyword>
<dbReference type="CDD" id="cd18012">
    <property type="entry name" value="DEXQc_arch_SWI2_SNF2"/>
    <property type="match status" value="1"/>
</dbReference>
<dbReference type="GO" id="GO:0005524">
    <property type="term" value="F:ATP binding"/>
    <property type="evidence" value="ECO:0007669"/>
    <property type="project" value="InterPro"/>
</dbReference>
<gene>
    <name evidence="4" type="ORF">SINU_12815</name>
</gene>
<dbReference type="PANTHER" id="PTHR10799">
    <property type="entry name" value="SNF2/RAD54 HELICASE FAMILY"/>
    <property type="match status" value="1"/>
</dbReference>
<dbReference type="AlphaFoldDB" id="A0A0U1QL76"/>
<dbReference type="GO" id="GO:0004386">
    <property type="term" value="F:helicase activity"/>
    <property type="evidence" value="ECO:0007669"/>
    <property type="project" value="UniProtKB-KW"/>
</dbReference>
<dbReference type="Pfam" id="PF00176">
    <property type="entry name" value="SNF2-rel_dom"/>
    <property type="match status" value="1"/>
</dbReference>
<dbReference type="STRING" id="1069536.SINU_12815"/>
<dbReference type="CDD" id="cd18793">
    <property type="entry name" value="SF2_C_SNF"/>
    <property type="match status" value="1"/>
</dbReference>
<dbReference type="PROSITE" id="PS51192">
    <property type="entry name" value="HELICASE_ATP_BIND_1"/>
    <property type="match status" value="1"/>
</dbReference>
<organism evidence="4 5">
    <name type="scientific">Sporolactobacillus inulinus CASD</name>
    <dbReference type="NCBI Taxonomy" id="1069536"/>
    <lineage>
        <taxon>Bacteria</taxon>
        <taxon>Bacillati</taxon>
        <taxon>Bacillota</taxon>
        <taxon>Bacilli</taxon>
        <taxon>Bacillales</taxon>
        <taxon>Sporolactobacillaceae</taxon>
        <taxon>Sporolactobacillus</taxon>
    </lineage>
</organism>
<dbReference type="InterPro" id="IPR000330">
    <property type="entry name" value="SNF2_N"/>
</dbReference>
<dbReference type="Pfam" id="PF12419">
    <property type="entry name" value="DUF3670"/>
    <property type="match status" value="1"/>
</dbReference>
<dbReference type="GO" id="GO:0016787">
    <property type="term" value="F:hydrolase activity"/>
    <property type="evidence" value="ECO:0007669"/>
    <property type="project" value="UniProtKB-KW"/>
</dbReference>
<dbReference type="PROSITE" id="PS51194">
    <property type="entry name" value="HELICASE_CTER"/>
    <property type="match status" value="1"/>
</dbReference>
<dbReference type="OrthoDB" id="9760715at2"/>